<sequence length="413" mass="47636">MAIKKKIINDPVFGFITIPNLFLYKLIQHPLLQRLNRIRQMGLAFFVYPGAQHTRLHHSIGAMYLMDEAIKVLRIKGHEITDEEANGALACILLHDVGHGPFSHALEHTLTNGIHHEDFSLALMNYLNKELKGELSTCISIFKNEYPKKFLHQLVSGQLDVDRLDYLRRDSFFTGVTEGNIGSARIIKMLDIKNDKLVVEAKGIYSIENFLTSRRLMYWQVYLHKTAVAAEKMLIKVLIRAKDLTNNGVNLFASPALQYFLQKNIDKAYFEKKMDEVLLHFVKLDDNDIWSALKVWADHDDVVLSKLSDCLVNRKLFKIEITNEELPASYIQKYIERYMSEFDITENEAAYFCSSDVIYTNMYNEVDDSIDILYNDGTIKDISAASDMLNIQLLSKKVEKHYFSYLKILSTTN</sequence>
<evidence type="ECO:0000313" key="2">
    <source>
        <dbReference type="EMBL" id="SBW09034.1"/>
    </source>
</evidence>
<dbReference type="InterPro" id="IPR003607">
    <property type="entry name" value="HD/PDEase_dom"/>
</dbReference>
<feature type="domain" description="HD/PDEase" evidence="1">
    <location>
        <begin position="51"/>
        <end position="176"/>
    </location>
</feature>
<dbReference type="PANTHER" id="PTHR11373:SF4">
    <property type="entry name" value="DEOXYNUCLEOSIDE TRIPHOSPHATE TRIPHOSPHOHYDROLASE SAMHD1"/>
    <property type="match status" value="1"/>
</dbReference>
<accession>A0A212KBA5</accession>
<organism evidence="2">
    <name type="scientific">uncultured Dysgonomonas sp</name>
    <dbReference type="NCBI Taxonomy" id="206096"/>
    <lineage>
        <taxon>Bacteria</taxon>
        <taxon>Pseudomonadati</taxon>
        <taxon>Bacteroidota</taxon>
        <taxon>Bacteroidia</taxon>
        <taxon>Bacteroidales</taxon>
        <taxon>Dysgonomonadaceae</taxon>
        <taxon>Dysgonomonas</taxon>
        <taxon>environmental samples</taxon>
    </lineage>
</organism>
<dbReference type="Pfam" id="PF19276">
    <property type="entry name" value="HD_assoc_2"/>
    <property type="match status" value="1"/>
</dbReference>
<reference evidence="2" key="1">
    <citation type="submission" date="2016-04" db="EMBL/GenBank/DDBJ databases">
        <authorList>
            <person name="Evans L.H."/>
            <person name="Alamgir A."/>
            <person name="Owens N."/>
            <person name="Weber N.D."/>
            <person name="Virtaneva K."/>
            <person name="Barbian K."/>
            <person name="Babar A."/>
            <person name="Rosenke K."/>
        </authorList>
    </citation>
    <scope>NUCLEOTIDE SEQUENCE</scope>
    <source>
        <strain evidence="2">86-2</strain>
    </source>
</reference>
<protein>
    <recommendedName>
        <fullName evidence="1">HD/PDEase domain-containing protein</fullName>
    </recommendedName>
</protein>
<proteinExistence type="predicted"/>
<dbReference type="GO" id="GO:0006203">
    <property type="term" value="P:dGTP catabolic process"/>
    <property type="evidence" value="ECO:0007669"/>
    <property type="project" value="TreeGrafter"/>
</dbReference>
<dbReference type="EMBL" id="FLUL01000001">
    <property type="protein sequence ID" value="SBW09034.1"/>
    <property type="molecule type" value="Genomic_DNA"/>
</dbReference>
<dbReference type="CDD" id="cd00077">
    <property type="entry name" value="HDc"/>
    <property type="match status" value="1"/>
</dbReference>
<gene>
    <name evidence="2" type="ORF">KL86DYS2_13524</name>
</gene>
<evidence type="ECO:0000259" key="1">
    <source>
        <dbReference type="SMART" id="SM00471"/>
    </source>
</evidence>
<dbReference type="AlphaFoldDB" id="A0A212KBA5"/>
<dbReference type="SMART" id="SM00471">
    <property type="entry name" value="HDc"/>
    <property type="match status" value="1"/>
</dbReference>
<dbReference type="InterPro" id="IPR045509">
    <property type="entry name" value="HD_assoc_2"/>
</dbReference>
<dbReference type="Gene3D" id="1.10.3210.10">
    <property type="entry name" value="Hypothetical protein af1432"/>
    <property type="match status" value="1"/>
</dbReference>
<name>A0A212KBA5_9BACT</name>
<dbReference type="PANTHER" id="PTHR11373">
    <property type="entry name" value="DEOXYNUCLEOSIDE TRIPHOSPHATE TRIPHOSPHOHYDROLASE"/>
    <property type="match status" value="1"/>
</dbReference>
<dbReference type="GO" id="GO:0008832">
    <property type="term" value="F:dGTPase activity"/>
    <property type="evidence" value="ECO:0007669"/>
    <property type="project" value="TreeGrafter"/>
</dbReference>
<dbReference type="SUPFAM" id="SSF109604">
    <property type="entry name" value="HD-domain/PDEase-like"/>
    <property type="match status" value="1"/>
</dbReference>
<dbReference type="RefSeq" id="WP_296952458.1">
    <property type="nucleotide sequence ID" value="NZ_LT599021.1"/>
</dbReference>
<dbReference type="InterPro" id="IPR050135">
    <property type="entry name" value="dGTPase-like"/>
</dbReference>